<keyword evidence="6" id="KW-1185">Reference proteome</keyword>
<dbReference type="PROSITE" id="PS00012">
    <property type="entry name" value="PHOSPHOPANTETHEINE"/>
    <property type="match status" value="1"/>
</dbReference>
<dbReference type="Gene3D" id="3.30.559.30">
    <property type="entry name" value="Nonribosomal peptide synthetase, condensation domain"/>
    <property type="match status" value="1"/>
</dbReference>
<dbReference type="Pfam" id="PF00668">
    <property type="entry name" value="Condensation"/>
    <property type="match status" value="1"/>
</dbReference>
<dbReference type="InterPro" id="IPR025110">
    <property type="entry name" value="AMP-bd_C"/>
</dbReference>
<dbReference type="AlphaFoldDB" id="A0A7W0CVH3"/>
<dbReference type="GO" id="GO:0005829">
    <property type="term" value="C:cytosol"/>
    <property type="evidence" value="ECO:0007669"/>
    <property type="project" value="TreeGrafter"/>
</dbReference>
<dbReference type="Gene3D" id="3.30.559.10">
    <property type="entry name" value="Chloramphenicol acetyltransferase-like domain"/>
    <property type="match status" value="1"/>
</dbReference>
<dbReference type="NCBIfam" id="TIGR01733">
    <property type="entry name" value="AA-adenyl-dom"/>
    <property type="match status" value="1"/>
</dbReference>
<dbReference type="FunFam" id="2.30.38.10:FF:000001">
    <property type="entry name" value="Non-ribosomal peptide synthetase PvdI"/>
    <property type="match status" value="1"/>
</dbReference>
<dbReference type="GO" id="GO:0008610">
    <property type="term" value="P:lipid biosynthetic process"/>
    <property type="evidence" value="ECO:0007669"/>
    <property type="project" value="UniProtKB-ARBA"/>
</dbReference>
<dbReference type="InterPro" id="IPR001242">
    <property type="entry name" value="Condensation_dom"/>
</dbReference>
<dbReference type="Pfam" id="PF00550">
    <property type="entry name" value="PP-binding"/>
    <property type="match status" value="1"/>
</dbReference>
<evidence type="ECO:0000313" key="5">
    <source>
        <dbReference type="EMBL" id="MBA2897987.1"/>
    </source>
</evidence>
<dbReference type="SUPFAM" id="SSF56801">
    <property type="entry name" value="Acetyl-CoA synthetase-like"/>
    <property type="match status" value="1"/>
</dbReference>
<keyword evidence="3" id="KW-0597">Phosphoprotein</keyword>
<dbReference type="InterPro" id="IPR036736">
    <property type="entry name" value="ACP-like_sf"/>
</dbReference>
<evidence type="ECO:0000313" key="6">
    <source>
        <dbReference type="Proteomes" id="UP000530928"/>
    </source>
</evidence>
<dbReference type="Gene3D" id="3.30.300.30">
    <property type="match status" value="1"/>
</dbReference>
<dbReference type="PANTHER" id="PTHR45527">
    <property type="entry name" value="NONRIBOSOMAL PEPTIDE SYNTHETASE"/>
    <property type="match status" value="1"/>
</dbReference>
<dbReference type="SMART" id="SM00823">
    <property type="entry name" value="PKS_PP"/>
    <property type="match status" value="1"/>
</dbReference>
<dbReference type="PANTHER" id="PTHR45527:SF1">
    <property type="entry name" value="FATTY ACID SYNTHASE"/>
    <property type="match status" value="1"/>
</dbReference>
<dbReference type="InterPro" id="IPR000873">
    <property type="entry name" value="AMP-dep_synth/lig_dom"/>
</dbReference>
<gene>
    <name evidence="5" type="ORF">HNR30_009393</name>
</gene>
<dbReference type="EMBL" id="JACDUR010000016">
    <property type="protein sequence ID" value="MBA2897987.1"/>
    <property type="molecule type" value="Genomic_DNA"/>
</dbReference>
<dbReference type="InterPro" id="IPR020806">
    <property type="entry name" value="PKS_PP-bd"/>
</dbReference>
<proteinExistence type="predicted"/>
<dbReference type="GO" id="GO:0031177">
    <property type="term" value="F:phosphopantetheine binding"/>
    <property type="evidence" value="ECO:0007669"/>
    <property type="project" value="InterPro"/>
</dbReference>
<organism evidence="5 6">
    <name type="scientific">Nonomuraea soli</name>
    <dbReference type="NCBI Taxonomy" id="1032476"/>
    <lineage>
        <taxon>Bacteria</taxon>
        <taxon>Bacillati</taxon>
        <taxon>Actinomycetota</taxon>
        <taxon>Actinomycetes</taxon>
        <taxon>Streptosporangiales</taxon>
        <taxon>Streptosporangiaceae</taxon>
        <taxon>Nonomuraea</taxon>
    </lineage>
</organism>
<dbReference type="SUPFAM" id="SSF47336">
    <property type="entry name" value="ACP-like"/>
    <property type="match status" value="1"/>
</dbReference>
<dbReference type="Proteomes" id="UP000530928">
    <property type="component" value="Unassembled WGS sequence"/>
</dbReference>
<accession>A0A7W0CVH3</accession>
<dbReference type="FunFam" id="3.40.50.12780:FF:000012">
    <property type="entry name" value="Non-ribosomal peptide synthetase"/>
    <property type="match status" value="1"/>
</dbReference>
<feature type="domain" description="Carrier" evidence="4">
    <location>
        <begin position="930"/>
        <end position="1005"/>
    </location>
</feature>
<evidence type="ECO:0000256" key="2">
    <source>
        <dbReference type="ARBA" id="ARBA00022450"/>
    </source>
</evidence>
<dbReference type="GO" id="GO:0043041">
    <property type="term" value="P:amino acid activation for nonribosomal peptide biosynthetic process"/>
    <property type="evidence" value="ECO:0007669"/>
    <property type="project" value="TreeGrafter"/>
</dbReference>
<dbReference type="Gene3D" id="2.30.38.10">
    <property type="entry name" value="Luciferase, Domain 3"/>
    <property type="match status" value="1"/>
</dbReference>
<dbReference type="InterPro" id="IPR006162">
    <property type="entry name" value="Ppantetheine_attach_site"/>
</dbReference>
<dbReference type="CDD" id="cd05930">
    <property type="entry name" value="A_NRPS"/>
    <property type="match status" value="1"/>
</dbReference>
<dbReference type="FunFam" id="3.40.50.980:FF:000001">
    <property type="entry name" value="Non-ribosomal peptide synthetase"/>
    <property type="match status" value="1"/>
</dbReference>
<dbReference type="GO" id="GO:0047527">
    <property type="term" value="F:2,3-dihydroxybenzoate-serine ligase activity"/>
    <property type="evidence" value="ECO:0007669"/>
    <property type="project" value="TreeGrafter"/>
</dbReference>
<dbReference type="InterPro" id="IPR009081">
    <property type="entry name" value="PP-bd_ACP"/>
</dbReference>
<keyword evidence="2" id="KW-0596">Phosphopantetheine</keyword>
<dbReference type="Pfam" id="PF00501">
    <property type="entry name" value="AMP-binding"/>
    <property type="match status" value="1"/>
</dbReference>
<dbReference type="SUPFAM" id="SSF52777">
    <property type="entry name" value="CoA-dependent acyltransferases"/>
    <property type="match status" value="2"/>
</dbReference>
<evidence type="ECO:0000256" key="1">
    <source>
        <dbReference type="ARBA" id="ARBA00001957"/>
    </source>
</evidence>
<dbReference type="Pfam" id="PF13193">
    <property type="entry name" value="AMP-binding_C"/>
    <property type="match status" value="1"/>
</dbReference>
<evidence type="ECO:0000259" key="4">
    <source>
        <dbReference type="PROSITE" id="PS50075"/>
    </source>
</evidence>
<reference evidence="5 6" key="1">
    <citation type="submission" date="2020-07" db="EMBL/GenBank/DDBJ databases">
        <title>Genomic Encyclopedia of Type Strains, Phase IV (KMG-IV): sequencing the most valuable type-strain genomes for metagenomic binning, comparative biology and taxonomic classification.</title>
        <authorList>
            <person name="Goeker M."/>
        </authorList>
    </citation>
    <scope>NUCLEOTIDE SEQUENCE [LARGE SCALE GENOMIC DNA]</scope>
    <source>
        <strain evidence="5 6">DSM 45533</strain>
    </source>
</reference>
<dbReference type="InterPro" id="IPR023213">
    <property type="entry name" value="CAT-like_dom_sf"/>
</dbReference>
<dbReference type="CDD" id="cd19531">
    <property type="entry name" value="LCL_NRPS-like"/>
    <property type="match status" value="1"/>
</dbReference>
<name>A0A7W0CVH3_9ACTN</name>
<dbReference type="InterPro" id="IPR010071">
    <property type="entry name" value="AA_adenyl_dom"/>
</dbReference>
<dbReference type="GO" id="GO:0009239">
    <property type="term" value="P:enterobactin biosynthetic process"/>
    <property type="evidence" value="ECO:0007669"/>
    <property type="project" value="TreeGrafter"/>
</dbReference>
<dbReference type="Gene3D" id="1.10.1200.10">
    <property type="entry name" value="ACP-like"/>
    <property type="match status" value="1"/>
</dbReference>
<dbReference type="InterPro" id="IPR045851">
    <property type="entry name" value="AMP-bd_C_sf"/>
</dbReference>
<protein>
    <submittedName>
        <fullName evidence="5">Amino acid adenylation domain-containing protein</fullName>
    </submittedName>
</protein>
<sequence>MPVTEDVFPASFAQERIWFLHQLHPGLPLYNIAGVSKLERLGPIDPELVETAIQIIFDRHEPLRTRFELRDEQVVQVIAQNLPVRLARTDLSGSPEDLDALAAADAAEPFDLASPPLWRARLVELGGGQWRLIIVTHHIVYDAWSAAIFADDLAEVYQALREGREPVLAKLEIQYADYAVWQRDQPLDAGLDYWRTKLAGSVPLEITPDRPRPAEFTYAGRLHPFTVPAELSGQVGALARARGVTSFTVVFTAFAALLARWSGQHDVVIGSPVAAREEPEFNPIIGMFVNTLPMRTDLSGDPSFADALERVGDTVMEALEHQDVPFARIVGAVNPPRDPARTPLYQIAFNQLPFDVRGQIGTGTTKTDLTLELQNTQGEMHGWLEYSTDLYDPDTIAALAEGYLALLRTAVADPSLPLSRLPLMSAGRREEVARSWHGATSPYPAATLHELVTGQAARTPGAVAVVVPHENRTLTYGELDERSESLARLLVSRGAGVETPVAVCLPPGADLVVALLAVLKAGACYVPLDPRYPEERLRFMLEDSGATLALSRAALAGRLRGVKILTDLAPRAAEGPPLPHVTPDHLAYTIYTSGSTGVPKGVMVPHRGVVNLVESLAFTPDERMLLLTPLSFDIAGLELFGPLLAGGTVVVAPPDGPLTELLVEQRVTTVQAPPSVLEEIAAQLPPGLPRVLSGGEPLPLSLATRLQETAVELHNMYGPTETTIWSLTHRMHPGDQAVPIGTPVANTTAHVLSKAMDPVPPGVIGELYLGGDGLARGYHRRPALTAARFVPDPFGTAGGRLYRTGDLVRRLANGTLEFVGRADDQVKVRGVRIELGEVEAALTSHPGVTRAVAAVRDDAPGGRALVGYVDQAAPVAELRAYLQERLPSTMVPSLFVPVADFPRLPNGKLDRAALPCPAPAAASVAFAAAAPETAAQELVHEIWTEVLGRQGFGVDEDFFDLGGHSMLGTRVVARICSELEIELPVNALFLTRTVRRLAVAVEAALATEIDRLSEEEAAALMDT</sequence>
<dbReference type="PROSITE" id="PS50075">
    <property type="entry name" value="CARRIER"/>
    <property type="match status" value="1"/>
</dbReference>
<comment type="cofactor">
    <cofactor evidence="1">
        <name>pantetheine 4'-phosphate</name>
        <dbReference type="ChEBI" id="CHEBI:47942"/>
    </cofactor>
</comment>
<dbReference type="RefSeq" id="WP_181616665.1">
    <property type="nucleotide sequence ID" value="NZ_BAABAM010000020.1"/>
</dbReference>
<dbReference type="GO" id="GO:0009366">
    <property type="term" value="C:enterobactin synthetase complex"/>
    <property type="evidence" value="ECO:0007669"/>
    <property type="project" value="TreeGrafter"/>
</dbReference>
<dbReference type="Gene3D" id="3.40.50.980">
    <property type="match status" value="2"/>
</dbReference>
<comment type="caution">
    <text evidence="5">The sequence shown here is derived from an EMBL/GenBank/DDBJ whole genome shotgun (WGS) entry which is preliminary data.</text>
</comment>
<evidence type="ECO:0000256" key="3">
    <source>
        <dbReference type="ARBA" id="ARBA00022553"/>
    </source>
</evidence>